<accession>A0A0U9H4K9</accession>
<keyword evidence="1" id="KW-0472">Membrane</keyword>
<comment type="caution">
    <text evidence="2">The sequence shown here is derived from an EMBL/GenBank/DDBJ whole genome shotgun (WGS) entry which is preliminary data.</text>
</comment>
<keyword evidence="1" id="KW-1133">Transmembrane helix</keyword>
<evidence type="ECO:0000256" key="1">
    <source>
        <dbReference type="SAM" id="Phobius"/>
    </source>
</evidence>
<evidence type="ECO:0000313" key="2">
    <source>
        <dbReference type="EMBL" id="GAQ17621.1"/>
    </source>
</evidence>
<proteinExistence type="predicted"/>
<dbReference type="AlphaFoldDB" id="A0A0U9H4K9"/>
<reference evidence="3" key="1">
    <citation type="submission" date="2015-07" db="EMBL/GenBank/DDBJ databases">
        <title>Draft Genome Sequence of Oceanobacillus picturae Heshi-B3 that Was Isolated from Fermented Rice Bran with Aging Salted Mackerel, Which Was Named Heshiko as Traditional Fermented Seafood in Japan.</title>
        <authorList>
            <person name="Akuzawa S."/>
            <person name="Nakagawa J."/>
            <person name="Kanekatsu T."/>
            <person name="Kanesaki Y."/>
            <person name="Suzuki T."/>
        </authorList>
    </citation>
    <scope>NUCLEOTIDE SEQUENCE [LARGE SCALE GENOMIC DNA]</scope>
    <source>
        <strain evidence="3">Heshi-B3</strain>
    </source>
</reference>
<dbReference type="Proteomes" id="UP000052946">
    <property type="component" value="Unassembled WGS sequence"/>
</dbReference>
<gene>
    <name evidence="2" type="ORF">OPHB3_1546</name>
</gene>
<feature type="transmembrane region" description="Helical" evidence="1">
    <location>
        <begin position="9"/>
        <end position="27"/>
    </location>
</feature>
<reference evidence="2 3" key="2">
    <citation type="journal article" date="2016" name="Genome Announc.">
        <title>Draft Genome Sequence of Oceanobacillus picturae Heshi-B3, Isolated from Fermented Rice Bran in a Traditional Japanese Seafood Dish.</title>
        <authorList>
            <person name="Akuzawa S."/>
            <person name="Nagaoka J."/>
            <person name="Kanekatsu M."/>
            <person name="Kanesaki Y."/>
            <person name="Suzuki T."/>
        </authorList>
    </citation>
    <scope>NUCLEOTIDE SEQUENCE [LARGE SCALE GENOMIC DNA]</scope>
    <source>
        <strain evidence="2 3">Heshi-B3</strain>
    </source>
</reference>
<dbReference type="OrthoDB" id="2719693at2"/>
<protein>
    <submittedName>
        <fullName evidence="2">Uncharacterized protein</fullName>
    </submittedName>
</protein>
<name>A0A0U9H4K9_9BACI</name>
<sequence length="184" mass="20889">MRAIIISRILIVAGFIVFITGIINAWRVSRFEEYSGLDPEGTITMEWSTFFMVSGSAIMNGIILIGIAEVIRLLDGILKKEPVTQSPSITKPTEQESVVPSQEEIKTGWNLTREDEEKIYELYSDKAILEIRLANLEGYCIVKVQDTSRPLNPEIKVVDVGGFSAKDVQDTEKRNKILEWYYQQ</sequence>
<organism evidence="2 3">
    <name type="scientific">Oceanobacillus picturae</name>
    <dbReference type="NCBI Taxonomy" id="171693"/>
    <lineage>
        <taxon>Bacteria</taxon>
        <taxon>Bacillati</taxon>
        <taxon>Bacillota</taxon>
        <taxon>Bacilli</taxon>
        <taxon>Bacillales</taxon>
        <taxon>Bacillaceae</taxon>
        <taxon>Oceanobacillus</taxon>
    </lineage>
</organism>
<dbReference type="EMBL" id="BBXV01000017">
    <property type="protein sequence ID" value="GAQ17621.1"/>
    <property type="molecule type" value="Genomic_DNA"/>
</dbReference>
<dbReference type="RefSeq" id="WP_058949922.1">
    <property type="nucleotide sequence ID" value="NZ_BBXV01000017.1"/>
</dbReference>
<feature type="transmembrane region" description="Helical" evidence="1">
    <location>
        <begin position="47"/>
        <end position="71"/>
    </location>
</feature>
<evidence type="ECO:0000313" key="3">
    <source>
        <dbReference type="Proteomes" id="UP000052946"/>
    </source>
</evidence>
<keyword evidence="1" id="KW-0812">Transmembrane</keyword>